<dbReference type="OrthoDB" id="2691990at2"/>
<keyword evidence="4" id="KW-1185">Reference proteome</keyword>
<proteinExistence type="predicted"/>
<dbReference type="InterPro" id="IPR046272">
    <property type="entry name" value="DUF6305"/>
</dbReference>
<keyword evidence="1" id="KW-0812">Transmembrane</keyword>
<feature type="transmembrane region" description="Helical" evidence="1">
    <location>
        <begin position="6"/>
        <end position="24"/>
    </location>
</feature>
<dbReference type="Pfam" id="PF19823">
    <property type="entry name" value="DUF6305"/>
    <property type="match status" value="1"/>
</dbReference>
<dbReference type="AlphaFoldDB" id="A0A1T4Y2G3"/>
<keyword evidence="1" id="KW-1133">Transmembrane helix</keyword>
<evidence type="ECO:0000313" key="3">
    <source>
        <dbReference type="EMBL" id="SKA95813.1"/>
    </source>
</evidence>
<evidence type="ECO:0000259" key="2">
    <source>
        <dbReference type="Pfam" id="PF19823"/>
    </source>
</evidence>
<dbReference type="Proteomes" id="UP000190105">
    <property type="component" value="Unassembled WGS sequence"/>
</dbReference>
<gene>
    <name evidence="3" type="ORF">SAMN05443428_11942</name>
</gene>
<protein>
    <recommendedName>
        <fullName evidence="2">DUF6305 domain-containing protein</fullName>
    </recommendedName>
</protein>
<organism evidence="3 4">
    <name type="scientific">Caloramator quimbayensis</name>
    <dbReference type="NCBI Taxonomy" id="1147123"/>
    <lineage>
        <taxon>Bacteria</taxon>
        <taxon>Bacillati</taxon>
        <taxon>Bacillota</taxon>
        <taxon>Clostridia</taxon>
        <taxon>Eubacteriales</taxon>
        <taxon>Clostridiaceae</taxon>
        <taxon>Caloramator</taxon>
    </lineage>
</organism>
<reference evidence="4" key="1">
    <citation type="submission" date="2017-02" db="EMBL/GenBank/DDBJ databases">
        <authorList>
            <person name="Varghese N."/>
            <person name="Submissions S."/>
        </authorList>
    </citation>
    <scope>NUCLEOTIDE SEQUENCE [LARGE SCALE GENOMIC DNA]</scope>
    <source>
        <strain evidence="4">USBA 833</strain>
    </source>
</reference>
<keyword evidence="1" id="KW-0472">Membrane</keyword>
<dbReference type="RefSeq" id="WP_078697246.1">
    <property type="nucleotide sequence ID" value="NZ_FUYH01000019.1"/>
</dbReference>
<name>A0A1T4Y2G3_9CLOT</name>
<dbReference type="EMBL" id="FUYH01000019">
    <property type="protein sequence ID" value="SKA95813.1"/>
    <property type="molecule type" value="Genomic_DNA"/>
</dbReference>
<accession>A0A1T4Y2G3</accession>
<sequence length="201" mass="22896">MKRKNYVIYFIVFFAILIIISEYGKLHKNQSYINVLLLPSLPQPIAKEYALITSAGQSSDVYIICDAANKLAIHNYFMPKATEEDLEGINTVVFAVGYSSIGEKMHDMSYDEEKKRIIGILKKAKEENKKVITIMLGGYERRNNKTDELLEILCSNTDYLIANKQADKDKYISNLAKDNKIPLTLINKVNDILEPFSSAFK</sequence>
<dbReference type="STRING" id="1147123.SAMN05443428_11942"/>
<feature type="domain" description="DUF6305" evidence="2">
    <location>
        <begin position="48"/>
        <end position="200"/>
    </location>
</feature>
<evidence type="ECO:0000256" key="1">
    <source>
        <dbReference type="SAM" id="Phobius"/>
    </source>
</evidence>
<evidence type="ECO:0000313" key="4">
    <source>
        <dbReference type="Proteomes" id="UP000190105"/>
    </source>
</evidence>